<gene>
    <name evidence="2" type="ORF">E4Z66_18710</name>
</gene>
<evidence type="ECO:0000313" key="2">
    <source>
        <dbReference type="EMBL" id="THH34461.1"/>
    </source>
</evidence>
<dbReference type="RefSeq" id="WP_136464601.1">
    <property type="nucleotide sequence ID" value="NZ_SRKY01000006.1"/>
</dbReference>
<feature type="domain" description="4Fe-4S ferredoxin-type" evidence="1">
    <location>
        <begin position="127"/>
        <end position="158"/>
    </location>
</feature>
<dbReference type="EMBL" id="SRKY01000006">
    <property type="protein sequence ID" value="THH34461.1"/>
    <property type="molecule type" value="Genomic_DNA"/>
</dbReference>
<dbReference type="Proteomes" id="UP000306602">
    <property type="component" value="Unassembled WGS sequence"/>
</dbReference>
<protein>
    <submittedName>
        <fullName evidence="2">Ferredoxin</fullName>
    </submittedName>
</protein>
<evidence type="ECO:0000259" key="1">
    <source>
        <dbReference type="PROSITE" id="PS51379"/>
    </source>
</evidence>
<dbReference type="SUPFAM" id="SSF54862">
    <property type="entry name" value="4Fe-4S ferredoxins"/>
    <property type="match status" value="1"/>
</dbReference>
<comment type="caution">
    <text evidence="2">The sequence shown here is derived from an EMBL/GenBank/DDBJ whole genome shotgun (WGS) entry which is preliminary data.</text>
</comment>
<proteinExistence type="predicted"/>
<reference evidence="2 3" key="1">
    <citation type="submission" date="2019-04" db="EMBL/GenBank/DDBJ databases">
        <title>Shimia ponticola sp. nov., isolated from seawater.</title>
        <authorList>
            <person name="Kim Y.-O."/>
            <person name="Yoon J.-H."/>
        </authorList>
    </citation>
    <scope>NUCLEOTIDE SEQUENCE [LARGE SCALE GENOMIC DNA]</scope>
    <source>
        <strain evidence="2 3">MYP11</strain>
    </source>
</reference>
<dbReference type="OrthoDB" id="8279740at2"/>
<keyword evidence="3" id="KW-1185">Reference proteome</keyword>
<evidence type="ECO:0000313" key="3">
    <source>
        <dbReference type="Proteomes" id="UP000306602"/>
    </source>
</evidence>
<name>A0A4S4N8Z2_9RHOB</name>
<sequence length="210" mass="21815">MTPEDVNRAVAPAGLFVMGSLKVDDGGLILIGAAPAMWPVFTQSPEYNDGRADPLDRWSKRVIGTVAADTKAEALFPSDGPPYLPFIAWALGSGQFWQSPTGMMVHDRAGLMISIRGALRGAALSVGDPVTAPSPCTGCVGTPCATACPVSALSTDAPYDVPTCKAYIRAPQGADCLTGGCLVRRACPVSQSFGRAPEQSGFHMRAFVGA</sequence>
<dbReference type="PROSITE" id="PS51379">
    <property type="entry name" value="4FE4S_FER_2"/>
    <property type="match status" value="1"/>
</dbReference>
<dbReference type="InterPro" id="IPR017896">
    <property type="entry name" value="4Fe4S_Fe-S-bd"/>
</dbReference>
<dbReference type="AlphaFoldDB" id="A0A4S4N8Z2"/>
<organism evidence="2 3">
    <name type="scientific">Aliishimia ponticola</name>
    <dbReference type="NCBI Taxonomy" id="2499833"/>
    <lineage>
        <taxon>Bacteria</taxon>
        <taxon>Pseudomonadati</taxon>
        <taxon>Pseudomonadota</taxon>
        <taxon>Alphaproteobacteria</taxon>
        <taxon>Rhodobacterales</taxon>
        <taxon>Paracoccaceae</taxon>
        <taxon>Aliishimia</taxon>
    </lineage>
</organism>
<accession>A0A4S4N8Z2</accession>